<feature type="binding site" evidence="12">
    <location>
        <position position="302"/>
    </location>
    <ligand>
        <name>Mg(2+)</name>
        <dbReference type="ChEBI" id="CHEBI:18420"/>
    </ligand>
</feature>
<dbReference type="EMBL" id="CP034900">
    <property type="protein sequence ID" value="QCI15912.1"/>
    <property type="molecule type" value="Genomic_DNA"/>
</dbReference>
<evidence type="ECO:0000256" key="8">
    <source>
        <dbReference type="ARBA" id="ARBA00022842"/>
    </source>
</evidence>
<comment type="similarity">
    <text evidence="1 11">Belongs to the ApbE family.</text>
</comment>
<feature type="transmembrane region" description="Helical" evidence="13">
    <location>
        <begin position="7"/>
        <end position="25"/>
    </location>
</feature>
<evidence type="ECO:0000256" key="4">
    <source>
        <dbReference type="ARBA" id="ARBA00022630"/>
    </source>
</evidence>
<comment type="cofactor">
    <cofactor evidence="12">
        <name>Mg(2+)</name>
        <dbReference type="ChEBI" id="CHEBI:18420"/>
    </cofactor>
    <cofactor evidence="12">
        <name>Mn(2+)</name>
        <dbReference type="ChEBI" id="CHEBI:29035"/>
    </cofactor>
    <text evidence="12">Magnesium. Can also use manganese.</text>
</comment>
<gene>
    <name evidence="14" type="ORF">D9V59_01130</name>
</gene>
<evidence type="ECO:0000256" key="12">
    <source>
        <dbReference type="PIRSR" id="PIRSR006268-2"/>
    </source>
</evidence>
<evidence type="ECO:0000256" key="9">
    <source>
        <dbReference type="ARBA" id="ARBA00031306"/>
    </source>
</evidence>
<reference evidence="14 15" key="1">
    <citation type="submission" date="2018-12" db="EMBL/GenBank/DDBJ databases">
        <authorList>
            <person name="Chong R.A."/>
        </authorList>
    </citation>
    <scope>NUCLEOTIDE SEQUENCE [LARGE SCALE GENOMIC DNA]</scope>
    <source>
        <strain evidence="14 15">Aar</strain>
    </source>
</reference>
<dbReference type="GO" id="GO:0046872">
    <property type="term" value="F:metal ion binding"/>
    <property type="evidence" value="ECO:0007669"/>
    <property type="project" value="UniProtKB-UniRule"/>
</dbReference>
<evidence type="ECO:0000256" key="3">
    <source>
        <dbReference type="ARBA" id="ARBA00016337"/>
    </source>
</evidence>
<sequence>MKIVNLICNFIFCIIHIIFIIAIFFNQTKKAQNHIVTLTGKTMGTYWQVKIPKLKNQVYIKKIIQKYLNKDEDMLSSWKKNSIVSQFNRIKKNQPQIINKKFFRLISTALKINKKTNGKLDITIGSLINIWGFGTEKKPNNYISKKKLKKYLNLSGSQHLKLIKNSSGMYLEKDINGIEINLSTLGEGFAADHISYILKKKGIKNYTVSIGGAVVVKTEKNQKKSKIIAIQKPTDKEISIHLLICLKNHSISTAGSYRNYYYLKGKHISHLIDPSNGKPVTHNLVSVSVIAKTALEADSWDTGLLIAGFKKAKEIALKENLAVCLITQKKNIFSTWISPKFKKFLIKKNNFY</sequence>
<name>A0A4D6XHJ8_9GAMM</name>
<dbReference type="SUPFAM" id="SSF143631">
    <property type="entry name" value="ApbE-like"/>
    <property type="match status" value="1"/>
</dbReference>
<dbReference type="Gene3D" id="3.10.520.10">
    <property type="entry name" value="ApbE-like domains"/>
    <property type="match status" value="1"/>
</dbReference>
<organism evidence="14 15">
    <name type="scientific">Buchnera aphidicola</name>
    <name type="common">Artemisaphis artemisicola</name>
    <dbReference type="NCBI Taxonomy" id="1241836"/>
    <lineage>
        <taxon>Bacteria</taxon>
        <taxon>Pseudomonadati</taxon>
        <taxon>Pseudomonadota</taxon>
        <taxon>Gammaproteobacteria</taxon>
        <taxon>Enterobacterales</taxon>
        <taxon>Erwiniaceae</taxon>
        <taxon>Buchnera</taxon>
    </lineage>
</organism>
<evidence type="ECO:0000256" key="7">
    <source>
        <dbReference type="ARBA" id="ARBA00022827"/>
    </source>
</evidence>
<feature type="binding site" evidence="12">
    <location>
        <position position="298"/>
    </location>
    <ligand>
        <name>Mg(2+)</name>
        <dbReference type="ChEBI" id="CHEBI:18420"/>
    </ligand>
</feature>
<dbReference type="EC" id="2.7.1.180" evidence="2 11"/>
<feature type="binding site" evidence="12">
    <location>
        <position position="184"/>
    </location>
    <ligand>
        <name>Mg(2+)</name>
        <dbReference type="ChEBI" id="CHEBI:18420"/>
    </ligand>
</feature>
<dbReference type="AlphaFoldDB" id="A0A4D6XHJ8"/>
<dbReference type="OrthoDB" id="9778595at2"/>
<keyword evidence="4 11" id="KW-0285">Flavoprotein</keyword>
<evidence type="ECO:0000256" key="11">
    <source>
        <dbReference type="PIRNR" id="PIRNR006268"/>
    </source>
</evidence>
<keyword evidence="8 11" id="KW-0460">Magnesium</keyword>
<keyword evidence="13" id="KW-0812">Transmembrane</keyword>
<proteinExistence type="inferred from homology"/>
<evidence type="ECO:0000313" key="15">
    <source>
        <dbReference type="Proteomes" id="UP000298654"/>
    </source>
</evidence>
<dbReference type="InterPro" id="IPR003374">
    <property type="entry name" value="ApbE-like_sf"/>
</dbReference>
<dbReference type="PANTHER" id="PTHR30040">
    <property type="entry name" value="THIAMINE BIOSYNTHESIS LIPOPROTEIN APBE"/>
    <property type="match status" value="1"/>
</dbReference>
<accession>A0A4D6XHJ8</accession>
<keyword evidence="5 11" id="KW-0808">Transferase</keyword>
<evidence type="ECO:0000256" key="5">
    <source>
        <dbReference type="ARBA" id="ARBA00022679"/>
    </source>
</evidence>
<dbReference type="GO" id="GO:0016740">
    <property type="term" value="F:transferase activity"/>
    <property type="evidence" value="ECO:0007669"/>
    <property type="project" value="UniProtKB-UniRule"/>
</dbReference>
<evidence type="ECO:0000256" key="6">
    <source>
        <dbReference type="ARBA" id="ARBA00022723"/>
    </source>
</evidence>
<dbReference type="PANTHER" id="PTHR30040:SF2">
    <property type="entry name" value="FAD:PROTEIN FMN TRANSFERASE"/>
    <property type="match status" value="1"/>
</dbReference>
<comment type="catalytic activity">
    <reaction evidence="10 11">
        <text>L-threonyl-[protein] + FAD = FMN-L-threonyl-[protein] + AMP + H(+)</text>
        <dbReference type="Rhea" id="RHEA:36847"/>
        <dbReference type="Rhea" id="RHEA-COMP:11060"/>
        <dbReference type="Rhea" id="RHEA-COMP:11061"/>
        <dbReference type="ChEBI" id="CHEBI:15378"/>
        <dbReference type="ChEBI" id="CHEBI:30013"/>
        <dbReference type="ChEBI" id="CHEBI:57692"/>
        <dbReference type="ChEBI" id="CHEBI:74257"/>
        <dbReference type="ChEBI" id="CHEBI:456215"/>
        <dbReference type="EC" id="2.7.1.180"/>
    </reaction>
</comment>
<keyword evidence="13" id="KW-0472">Membrane</keyword>
<keyword evidence="6 11" id="KW-0479">Metal-binding</keyword>
<dbReference type="PIRSF" id="PIRSF006268">
    <property type="entry name" value="ApbE"/>
    <property type="match status" value="1"/>
</dbReference>
<dbReference type="Proteomes" id="UP000298654">
    <property type="component" value="Chromosome"/>
</dbReference>
<evidence type="ECO:0000256" key="10">
    <source>
        <dbReference type="ARBA" id="ARBA00048540"/>
    </source>
</evidence>
<evidence type="ECO:0000313" key="14">
    <source>
        <dbReference type="EMBL" id="QCI15912.1"/>
    </source>
</evidence>
<dbReference type="Pfam" id="PF02424">
    <property type="entry name" value="ApbE"/>
    <property type="match status" value="1"/>
</dbReference>
<keyword evidence="13" id="KW-1133">Transmembrane helix</keyword>
<keyword evidence="7 11" id="KW-0274">FAD</keyword>
<dbReference type="RefSeq" id="WP_158364290.1">
    <property type="nucleotide sequence ID" value="NZ_CP034900.1"/>
</dbReference>
<protein>
    <recommendedName>
        <fullName evidence="3 11">FAD:protein FMN transferase</fullName>
        <ecNumber evidence="2 11">2.7.1.180</ecNumber>
    </recommendedName>
    <alternativeName>
        <fullName evidence="9 11">Flavin transferase</fullName>
    </alternativeName>
</protein>
<evidence type="ECO:0000256" key="2">
    <source>
        <dbReference type="ARBA" id="ARBA00011955"/>
    </source>
</evidence>
<evidence type="ECO:0000256" key="1">
    <source>
        <dbReference type="ARBA" id="ARBA00008282"/>
    </source>
</evidence>
<evidence type="ECO:0000256" key="13">
    <source>
        <dbReference type="SAM" id="Phobius"/>
    </source>
</evidence>
<dbReference type="InterPro" id="IPR024932">
    <property type="entry name" value="ApbE"/>
</dbReference>
<reference evidence="14 15" key="2">
    <citation type="submission" date="2019-05" db="EMBL/GenBank/DDBJ databases">
        <title>Genome evolution of the obligate endosymbiont Buchnera aphidicola.</title>
        <authorList>
            <person name="Moran N.A."/>
        </authorList>
    </citation>
    <scope>NUCLEOTIDE SEQUENCE [LARGE SCALE GENOMIC DNA]</scope>
    <source>
        <strain evidence="14 15">Aar</strain>
    </source>
</reference>